<dbReference type="Proteomes" id="UP001374579">
    <property type="component" value="Unassembled WGS sequence"/>
</dbReference>
<dbReference type="EMBL" id="JBAMIC010000024">
    <property type="protein sequence ID" value="KAK7090608.1"/>
    <property type="molecule type" value="Genomic_DNA"/>
</dbReference>
<evidence type="ECO:0000313" key="3">
    <source>
        <dbReference type="Proteomes" id="UP001374579"/>
    </source>
</evidence>
<feature type="chain" id="PRO_5043040022" description="ATP synthase F0 subunit 8" evidence="1">
    <location>
        <begin position="28"/>
        <end position="56"/>
    </location>
</feature>
<protein>
    <recommendedName>
        <fullName evidence="4">ATP synthase F0 subunit 8</fullName>
    </recommendedName>
</protein>
<keyword evidence="1" id="KW-0732">Signal</keyword>
<accession>A0AAN9AP97</accession>
<evidence type="ECO:0000256" key="1">
    <source>
        <dbReference type="SAM" id="SignalP"/>
    </source>
</evidence>
<gene>
    <name evidence="2" type="ORF">V1264_010380</name>
</gene>
<organism evidence="2 3">
    <name type="scientific">Littorina saxatilis</name>
    <dbReference type="NCBI Taxonomy" id="31220"/>
    <lineage>
        <taxon>Eukaryota</taxon>
        <taxon>Metazoa</taxon>
        <taxon>Spiralia</taxon>
        <taxon>Lophotrochozoa</taxon>
        <taxon>Mollusca</taxon>
        <taxon>Gastropoda</taxon>
        <taxon>Caenogastropoda</taxon>
        <taxon>Littorinimorpha</taxon>
        <taxon>Littorinoidea</taxon>
        <taxon>Littorinidae</taxon>
        <taxon>Littorina</taxon>
    </lineage>
</organism>
<proteinExistence type="predicted"/>
<feature type="signal peptide" evidence="1">
    <location>
        <begin position="1"/>
        <end position="27"/>
    </location>
</feature>
<comment type="caution">
    <text evidence="2">The sequence shown here is derived from an EMBL/GenBank/DDBJ whole genome shotgun (WGS) entry which is preliminary data.</text>
</comment>
<evidence type="ECO:0008006" key="4">
    <source>
        <dbReference type="Google" id="ProtNLM"/>
    </source>
</evidence>
<keyword evidence="3" id="KW-1185">Reference proteome</keyword>
<reference evidence="2 3" key="1">
    <citation type="submission" date="2024-02" db="EMBL/GenBank/DDBJ databases">
        <title>Chromosome-scale genome assembly of the rough periwinkle Littorina saxatilis.</title>
        <authorList>
            <person name="De Jode A."/>
            <person name="Faria R."/>
            <person name="Formenti G."/>
            <person name="Sims Y."/>
            <person name="Smith T.P."/>
            <person name="Tracey A."/>
            <person name="Wood J.M.D."/>
            <person name="Zagrodzka Z.B."/>
            <person name="Johannesson K."/>
            <person name="Butlin R.K."/>
            <person name="Leder E.H."/>
        </authorList>
    </citation>
    <scope>NUCLEOTIDE SEQUENCE [LARGE SCALE GENOMIC DNA]</scope>
    <source>
        <strain evidence="2">Snail1</strain>
        <tissue evidence="2">Muscle</tissue>
    </source>
</reference>
<name>A0AAN9AP97_9CAEN</name>
<evidence type="ECO:0000313" key="2">
    <source>
        <dbReference type="EMBL" id="KAK7090608.1"/>
    </source>
</evidence>
<dbReference type="AlphaFoldDB" id="A0AAN9AP97"/>
<sequence>MADLGHISFLALCVGLLLFTWKDLTNSQEQSVPKTIKAPKLASFAAPTLKFMYCYS</sequence>